<name>A0A812YIF3_SYMPI</name>
<organism evidence="2 3">
    <name type="scientific">Symbiodinium pilosum</name>
    <name type="common">Dinoflagellate</name>
    <dbReference type="NCBI Taxonomy" id="2952"/>
    <lineage>
        <taxon>Eukaryota</taxon>
        <taxon>Sar</taxon>
        <taxon>Alveolata</taxon>
        <taxon>Dinophyceae</taxon>
        <taxon>Suessiales</taxon>
        <taxon>Symbiodiniaceae</taxon>
        <taxon>Symbiodinium</taxon>
    </lineage>
</organism>
<evidence type="ECO:0000313" key="3">
    <source>
        <dbReference type="Proteomes" id="UP000649617"/>
    </source>
</evidence>
<reference evidence="2" key="1">
    <citation type="submission" date="2021-02" db="EMBL/GenBank/DDBJ databases">
        <authorList>
            <person name="Dougan E. K."/>
            <person name="Rhodes N."/>
            <person name="Thang M."/>
            <person name="Chan C."/>
        </authorList>
    </citation>
    <scope>NUCLEOTIDE SEQUENCE</scope>
</reference>
<dbReference type="Proteomes" id="UP000649617">
    <property type="component" value="Unassembled WGS sequence"/>
</dbReference>
<gene>
    <name evidence="2" type="ORF">SPIL2461_LOCUS23244</name>
</gene>
<dbReference type="EMBL" id="CAJNIZ010048081">
    <property type="protein sequence ID" value="CAE7781672.1"/>
    <property type="molecule type" value="Genomic_DNA"/>
</dbReference>
<keyword evidence="3" id="KW-1185">Reference proteome</keyword>
<sequence length="54" mass="6082">MMRFLWMRTILMGMCQLPCGAGAKASLKLSRTASYGPAVSLPRTFCRMSTWRPL</sequence>
<evidence type="ECO:0000256" key="1">
    <source>
        <dbReference type="SAM" id="SignalP"/>
    </source>
</evidence>
<feature type="signal peptide" evidence="1">
    <location>
        <begin position="1"/>
        <end position="22"/>
    </location>
</feature>
<feature type="chain" id="PRO_5032483115" evidence="1">
    <location>
        <begin position="23"/>
        <end position="54"/>
    </location>
</feature>
<evidence type="ECO:0000313" key="2">
    <source>
        <dbReference type="EMBL" id="CAE7781672.1"/>
    </source>
</evidence>
<proteinExistence type="predicted"/>
<dbReference type="AlphaFoldDB" id="A0A812YIF3"/>
<keyword evidence="1" id="KW-0732">Signal</keyword>
<comment type="caution">
    <text evidence="2">The sequence shown here is derived from an EMBL/GenBank/DDBJ whole genome shotgun (WGS) entry which is preliminary data.</text>
</comment>
<accession>A0A812YIF3</accession>
<protein>
    <submittedName>
        <fullName evidence="2">Uncharacterized protein</fullName>
    </submittedName>
</protein>